<dbReference type="AlphaFoldDB" id="A0A6B2L8F3"/>
<protein>
    <recommendedName>
        <fullName evidence="3">GH18 domain-containing protein</fullName>
    </recommendedName>
</protein>
<accession>A0A6B2L8F3</accession>
<dbReference type="EMBL" id="GIBP01004252">
    <property type="protein sequence ID" value="NDV33221.1"/>
    <property type="molecule type" value="Transcribed_RNA"/>
</dbReference>
<keyword evidence="1" id="KW-0378">Hydrolase</keyword>
<feature type="domain" description="GH18" evidence="3">
    <location>
        <begin position="1"/>
        <end position="352"/>
    </location>
</feature>
<dbReference type="GO" id="GO:0005615">
    <property type="term" value="C:extracellular space"/>
    <property type="evidence" value="ECO:0007669"/>
    <property type="project" value="TreeGrafter"/>
</dbReference>
<dbReference type="Gene3D" id="3.20.20.80">
    <property type="entry name" value="Glycosidases"/>
    <property type="match status" value="1"/>
</dbReference>
<dbReference type="PANTHER" id="PTHR46290">
    <property type="entry name" value="DI-N-ACETYLCHITOBIASE"/>
    <property type="match status" value="1"/>
</dbReference>
<organism evidence="4">
    <name type="scientific">Arcella intermedia</name>
    <dbReference type="NCBI Taxonomy" id="1963864"/>
    <lineage>
        <taxon>Eukaryota</taxon>
        <taxon>Amoebozoa</taxon>
        <taxon>Tubulinea</taxon>
        <taxon>Elardia</taxon>
        <taxon>Arcellinida</taxon>
        <taxon>Sphaerothecina</taxon>
        <taxon>Arcellidae</taxon>
        <taxon>Arcella</taxon>
    </lineage>
</organism>
<dbReference type="InterPro" id="IPR017853">
    <property type="entry name" value="GH"/>
</dbReference>
<sequence length="352" mass="40272">MLVSLLLGVAESSCPCKDSKLCDPLQTPARSELFVFGGSGYELYNWTNITTLVWWDGPWDPNVICYAHARGVRVVLATGSIHTPELHDPQRIDNYIQQILATVQSQYMDGVNIDFEDRIDEEDHISRDLFTLFVKKLSTAIYSNIPGSQVTIDVGWAPNKDVRFYDYYTLSTLVDFFFVMAYDEQSQIFGICKAGPTSDFRNLDIGISMFVAEGIPVDKLVLGLPWYGHSFSCVNQVNDTVCPIPLFPWRGVICSDLYATEYAYQDIISQYLPISSTGIRWDEDSKSVWLNYVDINGYPRQLWFDNATSLSMKVEWAKFAKMRGVGMYTADFVDYTKQQYLDFWVAFNNFFD</sequence>
<name>A0A6B2L8F3_9EUKA</name>
<evidence type="ECO:0000259" key="3">
    <source>
        <dbReference type="PROSITE" id="PS51910"/>
    </source>
</evidence>
<reference evidence="4" key="1">
    <citation type="journal article" date="2020" name="J. Eukaryot. Microbiol.">
        <title>De novo Sequencing, Assembly and Annotation of the Transcriptome for the Free-Living Testate Amoeba Arcella intermedia.</title>
        <authorList>
            <person name="Ribeiro G.M."/>
            <person name="Porfirio-Sousa A.L."/>
            <person name="Maurer-Alcala X.X."/>
            <person name="Katz L.A."/>
            <person name="Lahr D.J.G."/>
        </authorList>
    </citation>
    <scope>NUCLEOTIDE SEQUENCE</scope>
</reference>
<dbReference type="InterPro" id="IPR011583">
    <property type="entry name" value="Chitinase_II/V-like_cat"/>
</dbReference>
<dbReference type="SUPFAM" id="SSF51445">
    <property type="entry name" value="(Trans)glycosidases"/>
    <property type="match status" value="1"/>
</dbReference>
<evidence type="ECO:0000313" key="4">
    <source>
        <dbReference type="EMBL" id="NDV33221.1"/>
    </source>
</evidence>
<dbReference type="PANTHER" id="PTHR46290:SF1">
    <property type="entry name" value="DI-N-ACETYLCHITOBIASE"/>
    <property type="match status" value="1"/>
</dbReference>
<keyword evidence="2" id="KW-0326">Glycosidase</keyword>
<dbReference type="GO" id="GO:0008061">
    <property type="term" value="F:chitin binding"/>
    <property type="evidence" value="ECO:0007669"/>
    <property type="project" value="InterPro"/>
</dbReference>
<dbReference type="InterPro" id="IPR001223">
    <property type="entry name" value="Glyco_hydro18_cat"/>
</dbReference>
<evidence type="ECO:0000256" key="2">
    <source>
        <dbReference type="ARBA" id="ARBA00023295"/>
    </source>
</evidence>
<dbReference type="SMART" id="SM00636">
    <property type="entry name" value="Glyco_18"/>
    <property type="match status" value="1"/>
</dbReference>
<proteinExistence type="predicted"/>
<dbReference type="Gene3D" id="3.10.50.10">
    <property type="match status" value="1"/>
</dbReference>
<dbReference type="Pfam" id="PF00704">
    <property type="entry name" value="Glyco_hydro_18"/>
    <property type="match status" value="1"/>
</dbReference>
<dbReference type="GO" id="GO:0016798">
    <property type="term" value="F:hydrolase activity, acting on glycosyl bonds"/>
    <property type="evidence" value="ECO:0007669"/>
    <property type="project" value="UniProtKB-KW"/>
</dbReference>
<evidence type="ECO:0000256" key="1">
    <source>
        <dbReference type="ARBA" id="ARBA00022801"/>
    </source>
</evidence>
<dbReference type="InterPro" id="IPR051887">
    <property type="entry name" value="GH18_Domain-Containing"/>
</dbReference>
<dbReference type="InterPro" id="IPR029070">
    <property type="entry name" value="Chitinase_insertion_sf"/>
</dbReference>
<dbReference type="GO" id="GO:0009313">
    <property type="term" value="P:oligosaccharide catabolic process"/>
    <property type="evidence" value="ECO:0007669"/>
    <property type="project" value="TreeGrafter"/>
</dbReference>
<dbReference type="PROSITE" id="PS51910">
    <property type="entry name" value="GH18_2"/>
    <property type="match status" value="1"/>
</dbReference>